<proteinExistence type="predicted"/>
<dbReference type="EMBL" id="LN483124">
    <property type="protein sequence ID" value="CED82085.1"/>
    <property type="molecule type" value="Genomic_DNA"/>
</dbReference>
<sequence>MPGLLTRITSFIPSRVKRVAEAYRTSSTRVFQSGPTDDSSGMTPWGFFISYYGLVLLAVALITNRIWAVVRPAGPMDRRQAEQDDPSIEQPRWKIILRRTLTSTQTHRLLRIPSLLYVLYSVYLLTLCLLPHPTSPTASPWMASLPLANQTLTMPTEKLFKRVFTSIAVGLITGTFARSLEGFAHVGSQANLFSSPGCTGLNAPKGGPEIGCCRLQYADRSKS</sequence>
<reference evidence="2" key="1">
    <citation type="submission" date="2014-08" db="EMBL/GenBank/DDBJ databases">
        <authorList>
            <person name="Sharma Rahul"/>
            <person name="Thines Marco"/>
        </authorList>
    </citation>
    <scope>NUCLEOTIDE SEQUENCE</scope>
</reference>
<evidence type="ECO:0000313" key="2">
    <source>
        <dbReference type="EMBL" id="CED82085.1"/>
    </source>
</evidence>
<keyword evidence="1" id="KW-1133">Transmembrane helix</keyword>
<keyword evidence="1" id="KW-0812">Transmembrane</keyword>
<accession>A0A0F7SNA8</accession>
<organism evidence="2">
    <name type="scientific">Phaffia rhodozyma</name>
    <name type="common">Yeast</name>
    <name type="synonym">Xanthophyllomyces dendrorhous</name>
    <dbReference type="NCBI Taxonomy" id="264483"/>
    <lineage>
        <taxon>Eukaryota</taxon>
        <taxon>Fungi</taxon>
        <taxon>Dikarya</taxon>
        <taxon>Basidiomycota</taxon>
        <taxon>Agaricomycotina</taxon>
        <taxon>Tremellomycetes</taxon>
        <taxon>Cystofilobasidiales</taxon>
        <taxon>Mrakiaceae</taxon>
        <taxon>Phaffia</taxon>
    </lineage>
</organism>
<protein>
    <submittedName>
        <fullName evidence="2">Uncharacterized protein</fullName>
    </submittedName>
</protein>
<name>A0A0F7SNA8_PHARH</name>
<evidence type="ECO:0000256" key="1">
    <source>
        <dbReference type="SAM" id="Phobius"/>
    </source>
</evidence>
<feature type="transmembrane region" description="Helical" evidence="1">
    <location>
        <begin position="49"/>
        <end position="70"/>
    </location>
</feature>
<keyword evidence="1" id="KW-0472">Membrane</keyword>
<feature type="transmembrane region" description="Helical" evidence="1">
    <location>
        <begin position="115"/>
        <end position="132"/>
    </location>
</feature>
<dbReference type="AlphaFoldDB" id="A0A0F7SNA8"/>